<dbReference type="Gene3D" id="2.60.120.10">
    <property type="entry name" value="Jelly Rolls"/>
    <property type="match status" value="1"/>
</dbReference>
<dbReference type="EMBL" id="JAJBMB010000004">
    <property type="protein sequence ID" value="MCB5445719.1"/>
    <property type="molecule type" value="Genomic_DNA"/>
</dbReference>
<evidence type="ECO:0000313" key="3">
    <source>
        <dbReference type="EMBL" id="VYU36777.1"/>
    </source>
</evidence>
<dbReference type="InterPro" id="IPR036390">
    <property type="entry name" value="WH_DNA-bd_sf"/>
</dbReference>
<dbReference type="Pfam" id="PF00027">
    <property type="entry name" value="cNMP_binding"/>
    <property type="match status" value="1"/>
</dbReference>
<dbReference type="EMBL" id="CACRUE010000033">
    <property type="protein sequence ID" value="VYU36777.1"/>
    <property type="molecule type" value="Genomic_DNA"/>
</dbReference>
<dbReference type="AlphaFoldDB" id="A0A6N3EGQ2"/>
<evidence type="ECO:0000259" key="1">
    <source>
        <dbReference type="PROSITE" id="PS50042"/>
    </source>
</evidence>
<sequence>MNELSYYLDTCPDFIKNNFSFEKFNTFDKILVQNEKSDFVYIIIKGKVKVYSLTPTGVKYLERIYCEYEIFGELEAFIDKPILNYVEAIESCNAIKIPKDLFLKWIEIDREFSLYISIQISEKMYYTSINSRANVTYPLKSRLIFFLWNFLDEHNLDTVHKDILVEGVGSNIRSVNRIIKELVNEDLIEYNKGFIKVKNMDKLMDLIMSPNPNKPNFNNQN</sequence>
<protein>
    <submittedName>
        <fullName evidence="2">Crp/Fnr family transcriptional regulator</fullName>
    </submittedName>
    <submittedName>
        <fullName evidence="3">cAMP receptor protein</fullName>
    </submittedName>
</protein>
<proteinExistence type="predicted"/>
<name>A0A6N3EGQ2_9FIRM</name>
<reference evidence="2 4" key="2">
    <citation type="submission" date="2021-10" db="EMBL/GenBank/DDBJ databases">
        <title>Collection of gut derived symbiotic bacterial strains cultured from healthy donors.</title>
        <authorList>
            <person name="Lin H."/>
            <person name="Littmann E."/>
            <person name="Claire K."/>
            <person name="Pamer E."/>
        </authorList>
    </citation>
    <scope>NUCLEOTIDE SEQUENCE [LARGE SCALE GENOMIC DNA]</scope>
    <source>
        <strain evidence="2 4">MSK.17.68</strain>
    </source>
</reference>
<dbReference type="RefSeq" id="WP_048925746.1">
    <property type="nucleotide sequence ID" value="NZ_BAABXU010000001.1"/>
</dbReference>
<keyword evidence="3" id="KW-0675">Receptor</keyword>
<feature type="domain" description="Cyclic nucleotide-binding" evidence="1">
    <location>
        <begin position="28"/>
        <end position="106"/>
    </location>
</feature>
<accession>A0A6N3EGQ2</accession>
<dbReference type="SUPFAM" id="SSF51206">
    <property type="entry name" value="cAMP-binding domain-like"/>
    <property type="match status" value="1"/>
</dbReference>
<dbReference type="InterPro" id="IPR000595">
    <property type="entry name" value="cNMP-bd_dom"/>
</dbReference>
<dbReference type="SUPFAM" id="SSF46785">
    <property type="entry name" value="Winged helix' DNA-binding domain"/>
    <property type="match status" value="1"/>
</dbReference>
<reference evidence="3" key="1">
    <citation type="submission" date="2019-11" db="EMBL/GenBank/DDBJ databases">
        <authorList>
            <person name="Feng L."/>
        </authorList>
    </citation>
    <scope>NUCLEOTIDE SEQUENCE</scope>
    <source>
        <strain evidence="3">IbartlettiiLFYP30</strain>
    </source>
</reference>
<dbReference type="InterPro" id="IPR014710">
    <property type="entry name" value="RmlC-like_jellyroll"/>
</dbReference>
<gene>
    <name evidence="3" type="primary">crp_2</name>
    <name evidence="3" type="ORF">IBLFYP30_02485</name>
    <name evidence="2" type="ORF">LIP50_05815</name>
</gene>
<dbReference type="PROSITE" id="PS50042">
    <property type="entry name" value="CNMP_BINDING_3"/>
    <property type="match status" value="1"/>
</dbReference>
<dbReference type="Proteomes" id="UP001299409">
    <property type="component" value="Unassembled WGS sequence"/>
</dbReference>
<dbReference type="InterPro" id="IPR018490">
    <property type="entry name" value="cNMP-bd_dom_sf"/>
</dbReference>
<organism evidence="3">
    <name type="scientific">Intestinibacter bartlettii</name>
    <dbReference type="NCBI Taxonomy" id="261299"/>
    <lineage>
        <taxon>Bacteria</taxon>
        <taxon>Bacillati</taxon>
        <taxon>Bacillota</taxon>
        <taxon>Clostridia</taxon>
        <taxon>Peptostreptococcales</taxon>
        <taxon>Peptostreptococcaceae</taxon>
        <taxon>Intestinibacter</taxon>
    </lineage>
</organism>
<evidence type="ECO:0000313" key="4">
    <source>
        <dbReference type="Proteomes" id="UP001299409"/>
    </source>
</evidence>
<keyword evidence="4" id="KW-1185">Reference proteome</keyword>
<evidence type="ECO:0000313" key="2">
    <source>
        <dbReference type="EMBL" id="MCB5445719.1"/>
    </source>
</evidence>
<dbReference type="CDD" id="cd00038">
    <property type="entry name" value="CAP_ED"/>
    <property type="match status" value="1"/>
</dbReference>